<dbReference type="KEGG" id="qsa:O6P43_026747"/>
<name>A0AAD7L2V4_QUISA</name>
<gene>
    <name evidence="6" type="ORF">O6P43_026747</name>
</gene>
<dbReference type="GO" id="GO:0005634">
    <property type="term" value="C:nucleus"/>
    <property type="evidence" value="ECO:0007669"/>
    <property type="project" value="UniProtKB-SubCell"/>
</dbReference>
<dbReference type="EMBL" id="JARAOO010000011">
    <property type="protein sequence ID" value="KAJ7950569.1"/>
    <property type="molecule type" value="Genomic_DNA"/>
</dbReference>
<keyword evidence="5" id="KW-0539">Nucleus</keyword>
<reference evidence="6" key="1">
    <citation type="journal article" date="2023" name="Science">
        <title>Elucidation of the pathway for biosynthesis of saponin adjuvants from the soapbark tree.</title>
        <authorList>
            <person name="Reed J."/>
            <person name="Orme A."/>
            <person name="El-Demerdash A."/>
            <person name="Owen C."/>
            <person name="Martin L.B.B."/>
            <person name="Misra R.C."/>
            <person name="Kikuchi S."/>
            <person name="Rejzek M."/>
            <person name="Martin A.C."/>
            <person name="Harkess A."/>
            <person name="Leebens-Mack J."/>
            <person name="Louveau T."/>
            <person name="Stephenson M.J."/>
            <person name="Osbourn A."/>
        </authorList>
    </citation>
    <scope>NUCLEOTIDE SEQUENCE</scope>
    <source>
        <strain evidence="6">S10</strain>
    </source>
</reference>
<evidence type="ECO:0000256" key="3">
    <source>
        <dbReference type="ARBA" id="ARBA00023125"/>
    </source>
</evidence>
<dbReference type="AlphaFoldDB" id="A0AAD7L2V4"/>
<protein>
    <submittedName>
        <fullName evidence="6">B3 domain-containing protein family</fullName>
    </submittedName>
</protein>
<dbReference type="Gene3D" id="2.40.330.10">
    <property type="entry name" value="DNA-binding pseudobarrel domain"/>
    <property type="match status" value="1"/>
</dbReference>
<sequence length="247" mass="29101">MEFIRFCASKKTQNDNLSSLKAKRTAGFTLPVGLIPRKKRSVTLRKRSEIVGRSVPDFEEFHFRALNKSRKRCFTNQEKYKERETTIASPMKKKQRRIIDLEYQPELPVEFRNKIEELGGSNIKLVIQKELFGTDLNPNNGRFSIPQTQILAEFLNESEMAFLDQRQRNNQGRLCGLDVLVLDPRLVEFNLHLKKWKMETTDVYNLTYKWNEILNGNRKNLCLHDVMQLWSFRRSNTNQLCFALVKV</sequence>
<evidence type="ECO:0000256" key="2">
    <source>
        <dbReference type="ARBA" id="ARBA00023015"/>
    </source>
</evidence>
<dbReference type="InterPro" id="IPR005508">
    <property type="entry name" value="At2g31720-like"/>
</dbReference>
<keyword evidence="2" id="KW-0805">Transcription regulation</keyword>
<keyword evidence="4" id="KW-0804">Transcription</keyword>
<organism evidence="6 7">
    <name type="scientific">Quillaja saponaria</name>
    <name type="common">Soap bark tree</name>
    <dbReference type="NCBI Taxonomy" id="32244"/>
    <lineage>
        <taxon>Eukaryota</taxon>
        <taxon>Viridiplantae</taxon>
        <taxon>Streptophyta</taxon>
        <taxon>Embryophyta</taxon>
        <taxon>Tracheophyta</taxon>
        <taxon>Spermatophyta</taxon>
        <taxon>Magnoliopsida</taxon>
        <taxon>eudicotyledons</taxon>
        <taxon>Gunneridae</taxon>
        <taxon>Pentapetalae</taxon>
        <taxon>rosids</taxon>
        <taxon>fabids</taxon>
        <taxon>Fabales</taxon>
        <taxon>Quillajaceae</taxon>
        <taxon>Quillaja</taxon>
    </lineage>
</organism>
<proteinExistence type="predicted"/>
<dbReference type="Pfam" id="PF03754">
    <property type="entry name" value="At2g31720-like"/>
    <property type="match status" value="1"/>
</dbReference>
<dbReference type="Proteomes" id="UP001163823">
    <property type="component" value="Chromosome 11"/>
</dbReference>
<evidence type="ECO:0000256" key="1">
    <source>
        <dbReference type="ARBA" id="ARBA00004123"/>
    </source>
</evidence>
<dbReference type="GO" id="GO:0003677">
    <property type="term" value="F:DNA binding"/>
    <property type="evidence" value="ECO:0007669"/>
    <property type="project" value="UniProtKB-KW"/>
</dbReference>
<dbReference type="PANTHER" id="PTHR31541">
    <property type="entry name" value="B3 DOMAIN PLANT PROTEIN-RELATED"/>
    <property type="match status" value="1"/>
</dbReference>
<evidence type="ECO:0000313" key="6">
    <source>
        <dbReference type="EMBL" id="KAJ7950569.1"/>
    </source>
</evidence>
<keyword evidence="3" id="KW-0238">DNA-binding</keyword>
<comment type="subcellular location">
    <subcellularLocation>
        <location evidence="1">Nucleus</location>
    </subcellularLocation>
</comment>
<evidence type="ECO:0000313" key="7">
    <source>
        <dbReference type="Proteomes" id="UP001163823"/>
    </source>
</evidence>
<comment type="caution">
    <text evidence="6">The sequence shown here is derived from an EMBL/GenBank/DDBJ whole genome shotgun (WGS) entry which is preliminary data.</text>
</comment>
<dbReference type="InterPro" id="IPR015300">
    <property type="entry name" value="DNA-bd_pseudobarrel_sf"/>
</dbReference>
<dbReference type="PANTHER" id="PTHR31541:SF25">
    <property type="entry name" value="GAMMA-GLIADIN B"/>
    <property type="match status" value="1"/>
</dbReference>
<accession>A0AAD7L2V4</accession>
<evidence type="ECO:0000256" key="5">
    <source>
        <dbReference type="ARBA" id="ARBA00023242"/>
    </source>
</evidence>
<keyword evidence="7" id="KW-1185">Reference proteome</keyword>
<evidence type="ECO:0000256" key="4">
    <source>
        <dbReference type="ARBA" id="ARBA00023163"/>
    </source>
</evidence>